<evidence type="ECO:0000313" key="2">
    <source>
        <dbReference type="Proteomes" id="UP000077266"/>
    </source>
</evidence>
<accession>A0A165GM49</accession>
<dbReference type="EMBL" id="KV426042">
    <property type="protein sequence ID" value="KZV90722.1"/>
    <property type="molecule type" value="Genomic_DNA"/>
</dbReference>
<gene>
    <name evidence="1" type="ORF">EXIGLDRAFT_113996</name>
</gene>
<organism evidence="1 2">
    <name type="scientific">Exidia glandulosa HHB12029</name>
    <dbReference type="NCBI Taxonomy" id="1314781"/>
    <lineage>
        <taxon>Eukaryota</taxon>
        <taxon>Fungi</taxon>
        <taxon>Dikarya</taxon>
        <taxon>Basidiomycota</taxon>
        <taxon>Agaricomycotina</taxon>
        <taxon>Agaricomycetes</taxon>
        <taxon>Auriculariales</taxon>
        <taxon>Exidiaceae</taxon>
        <taxon>Exidia</taxon>
    </lineage>
</organism>
<proteinExistence type="predicted"/>
<protein>
    <submittedName>
        <fullName evidence="1">Uncharacterized protein</fullName>
    </submittedName>
</protein>
<reference evidence="1 2" key="1">
    <citation type="journal article" date="2016" name="Mol. Biol. Evol.">
        <title>Comparative Genomics of Early-Diverging Mushroom-Forming Fungi Provides Insights into the Origins of Lignocellulose Decay Capabilities.</title>
        <authorList>
            <person name="Nagy L.G."/>
            <person name="Riley R."/>
            <person name="Tritt A."/>
            <person name="Adam C."/>
            <person name="Daum C."/>
            <person name="Floudas D."/>
            <person name="Sun H."/>
            <person name="Yadav J.S."/>
            <person name="Pangilinan J."/>
            <person name="Larsson K.H."/>
            <person name="Matsuura K."/>
            <person name="Barry K."/>
            <person name="Labutti K."/>
            <person name="Kuo R."/>
            <person name="Ohm R.A."/>
            <person name="Bhattacharya S.S."/>
            <person name="Shirouzu T."/>
            <person name="Yoshinaga Y."/>
            <person name="Martin F.M."/>
            <person name="Grigoriev I.V."/>
            <person name="Hibbett D.S."/>
        </authorList>
    </citation>
    <scope>NUCLEOTIDE SEQUENCE [LARGE SCALE GENOMIC DNA]</scope>
    <source>
        <strain evidence="1 2">HHB12029</strain>
    </source>
</reference>
<dbReference type="AlphaFoldDB" id="A0A165GM49"/>
<keyword evidence="2" id="KW-1185">Reference proteome</keyword>
<dbReference type="InParanoid" id="A0A165GM49"/>
<dbReference type="Proteomes" id="UP000077266">
    <property type="component" value="Unassembled WGS sequence"/>
</dbReference>
<name>A0A165GM49_EXIGL</name>
<sequence>MTRRRRYSADGQISAKRHHSLLHVYTVRRSVDNGRGVVAVAHAPVGRVAFPAFYRTTTGAYGKRRRARGVQSCGGAGAEAAARCLGHDARLRRGREWRDCVGCCEGAGAGWVGEGDVAGALSRRWVVRLDLSLVPVASSGQPSYGLLQTL</sequence>
<evidence type="ECO:0000313" key="1">
    <source>
        <dbReference type="EMBL" id="KZV90722.1"/>
    </source>
</evidence>